<dbReference type="InterPro" id="IPR018289">
    <property type="entry name" value="MULE_transposase_dom"/>
</dbReference>
<evidence type="ECO:0000259" key="2">
    <source>
        <dbReference type="Pfam" id="PF10551"/>
    </source>
</evidence>
<evidence type="ECO:0000313" key="4">
    <source>
        <dbReference type="Proteomes" id="UP000478052"/>
    </source>
</evidence>
<dbReference type="Proteomes" id="UP000478052">
    <property type="component" value="Unassembled WGS sequence"/>
</dbReference>
<sequence length="536" mass="61672">EREERSRTRSPIGGNENIAIDEEGGSSRRIPGLRGHMLYADSRGYTYVQNRESINRRQLRCSRYEHGCRSTASMSLQPDNAPILVYHPHNHHQGHDIEIGAFLETLRQRGSAERTSARTIFEEQARIFPNAAMEVQAEQALRVIRYIRRRSSPPIPEDLRTMGETILSPTWRNHLMYCTGDDKAPFFNGNLEFLEDGQIIFGGLVFVNMQFLQRFAPYIYGARVLAVDGTIGVIPRTPGDVQQLVTIHVVMDNISVPVVYALLNRRTESVYIRLWQMLKSDFPQGIFNWENITIIADFETALRNAVQRVIPECQMVGCWFHISIVRFIQTHNMSRLMMNNHDVATIVRMIIALPHLPAQRIPEFPEEFNILGGFLAITNLATRTGILDLVAEFLTYVRNYWINIIRPTGFTVYGLNIRTNNYVESFHSMLGSTITYYDRLRSVEARVRRETWQIISGRRVRRSIVTSRDVNNHILTDALNSLCNGRYDIMAYLRRVAYSARGYLDREIGPLPNEIIRDVDVESLRLNIQPRPPAPP</sequence>
<evidence type="ECO:0000256" key="1">
    <source>
        <dbReference type="SAM" id="MobiDB-lite"/>
    </source>
</evidence>
<dbReference type="Pfam" id="PF10551">
    <property type="entry name" value="MULE"/>
    <property type="match status" value="1"/>
</dbReference>
<protein>
    <submittedName>
        <fullName evidence="3">RING-type domain-containing protein</fullName>
    </submittedName>
</protein>
<dbReference type="AlphaFoldDB" id="A0A6G0VUH1"/>
<dbReference type="Gene3D" id="2.20.25.240">
    <property type="match status" value="1"/>
</dbReference>
<reference evidence="3 4" key="1">
    <citation type="submission" date="2019-08" db="EMBL/GenBank/DDBJ databases">
        <title>Whole genome of Aphis craccivora.</title>
        <authorList>
            <person name="Voronova N.V."/>
            <person name="Shulinski R.S."/>
            <person name="Bandarenka Y.V."/>
            <person name="Zhorov D.G."/>
            <person name="Warner D."/>
        </authorList>
    </citation>
    <scope>NUCLEOTIDE SEQUENCE [LARGE SCALE GENOMIC DNA]</scope>
    <source>
        <strain evidence="3">180601</strain>
        <tissue evidence="3">Whole Body</tissue>
    </source>
</reference>
<accession>A0A6G0VUH1</accession>
<comment type="caution">
    <text evidence="3">The sequence shown here is derived from an EMBL/GenBank/DDBJ whole genome shotgun (WGS) entry which is preliminary data.</text>
</comment>
<name>A0A6G0VUH1_APHCR</name>
<keyword evidence="4" id="KW-1185">Reference proteome</keyword>
<dbReference type="EMBL" id="VUJU01012249">
    <property type="protein sequence ID" value="KAF0708206.1"/>
    <property type="molecule type" value="Genomic_DNA"/>
</dbReference>
<feature type="non-terminal residue" evidence="3">
    <location>
        <position position="1"/>
    </location>
</feature>
<dbReference type="OrthoDB" id="6627652at2759"/>
<feature type="domain" description="MULE transposase" evidence="2">
    <location>
        <begin position="244"/>
        <end position="322"/>
    </location>
</feature>
<proteinExistence type="predicted"/>
<feature type="non-terminal residue" evidence="3">
    <location>
        <position position="536"/>
    </location>
</feature>
<gene>
    <name evidence="3" type="ORF">FWK35_00029927</name>
</gene>
<evidence type="ECO:0000313" key="3">
    <source>
        <dbReference type="EMBL" id="KAF0708206.1"/>
    </source>
</evidence>
<feature type="region of interest" description="Disordered" evidence="1">
    <location>
        <begin position="1"/>
        <end position="29"/>
    </location>
</feature>
<organism evidence="3 4">
    <name type="scientific">Aphis craccivora</name>
    <name type="common">Cowpea aphid</name>
    <dbReference type="NCBI Taxonomy" id="307492"/>
    <lineage>
        <taxon>Eukaryota</taxon>
        <taxon>Metazoa</taxon>
        <taxon>Ecdysozoa</taxon>
        <taxon>Arthropoda</taxon>
        <taxon>Hexapoda</taxon>
        <taxon>Insecta</taxon>
        <taxon>Pterygota</taxon>
        <taxon>Neoptera</taxon>
        <taxon>Paraneoptera</taxon>
        <taxon>Hemiptera</taxon>
        <taxon>Sternorrhyncha</taxon>
        <taxon>Aphidomorpha</taxon>
        <taxon>Aphidoidea</taxon>
        <taxon>Aphididae</taxon>
        <taxon>Aphidini</taxon>
        <taxon>Aphis</taxon>
        <taxon>Aphis</taxon>
    </lineage>
</organism>